<keyword evidence="2" id="KW-1185">Reference proteome</keyword>
<protein>
    <submittedName>
        <fullName evidence="1">Uncharacterized protein</fullName>
    </submittedName>
</protein>
<proteinExistence type="predicted"/>
<evidence type="ECO:0000313" key="1">
    <source>
        <dbReference type="EMBL" id="VDP65475.1"/>
    </source>
</evidence>
<dbReference type="EMBL" id="UZAL01034478">
    <property type="protein sequence ID" value="VDP65475.1"/>
    <property type="molecule type" value="Genomic_DNA"/>
</dbReference>
<organism evidence="1 2">
    <name type="scientific">Schistosoma mattheei</name>
    <dbReference type="NCBI Taxonomy" id="31246"/>
    <lineage>
        <taxon>Eukaryota</taxon>
        <taxon>Metazoa</taxon>
        <taxon>Spiralia</taxon>
        <taxon>Lophotrochozoa</taxon>
        <taxon>Platyhelminthes</taxon>
        <taxon>Trematoda</taxon>
        <taxon>Digenea</taxon>
        <taxon>Strigeidida</taxon>
        <taxon>Schistosomatoidea</taxon>
        <taxon>Schistosomatidae</taxon>
        <taxon>Schistosoma</taxon>
    </lineage>
</organism>
<reference evidence="1 2" key="1">
    <citation type="submission" date="2018-11" db="EMBL/GenBank/DDBJ databases">
        <authorList>
            <consortium name="Pathogen Informatics"/>
        </authorList>
    </citation>
    <scope>NUCLEOTIDE SEQUENCE [LARGE SCALE GENOMIC DNA]</scope>
    <source>
        <strain>Denwood</strain>
        <strain evidence="2">Zambia</strain>
    </source>
</reference>
<accession>A0A183PIV8</accession>
<evidence type="ECO:0000313" key="2">
    <source>
        <dbReference type="Proteomes" id="UP000269396"/>
    </source>
</evidence>
<dbReference type="Proteomes" id="UP000269396">
    <property type="component" value="Unassembled WGS sequence"/>
</dbReference>
<name>A0A183PIV8_9TREM</name>
<gene>
    <name evidence="1" type="ORF">SMTD_LOCUS14294</name>
</gene>
<sequence length="51" mass="5993">MLNFEINRSDSVRTGRVQIKFQRYGSLFNNQLNGTRHHTSTSLTIRRRLTA</sequence>
<dbReference type="AlphaFoldDB" id="A0A183PIV8"/>